<dbReference type="AlphaFoldDB" id="A0A5N4A5K5"/>
<evidence type="ECO:0000256" key="6">
    <source>
        <dbReference type="ARBA" id="ARBA00022723"/>
    </source>
</evidence>
<evidence type="ECO:0000256" key="11">
    <source>
        <dbReference type="ARBA" id="ARBA00023157"/>
    </source>
</evidence>
<feature type="signal peptide" evidence="13">
    <location>
        <begin position="1"/>
        <end position="28"/>
    </location>
</feature>
<dbReference type="SUPFAM" id="SSF48619">
    <property type="entry name" value="Phospholipase A2, PLA2"/>
    <property type="match status" value="1"/>
</dbReference>
<dbReference type="GO" id="GO:0016042">
    <property type="term" value="P:lipid catabolic process"/>
    <property type="evidence" value="ECO:0007669"/>
    <property type="project" value="UniProtKB-KW"/>
</dbReference>
<keyword evidence="11" id="KW-1015">Disulfide bond</keyword>
<evidence type="ECO:0000256" key="9">
    <source>
        <dbReference type="ARBA" id="ARBA00022963"/>
    </source>
</evidence>
<dbReference type="GO" id="GO:0050482">
    <property type="term" value="P:arachidonate secretion"/>
    <property type="evidence" value="ECO:0007669"/>
    <property type="project" value="InterPro"/>
</dbReference>
<keyword evidence="10" id="KW-0443">Lipid metabolism</keyword>
<evidence type="ECO:0000256" key="12">
    <source>
        <dbReference type="ARBA" id="ARBA00029903"/>
    </source>
</evidence>
<evidence type="ECO:0000313" key="15">
    <source>
        <dbReference type="EMBL" id="KAB0792605.1"/>
    </source>
</evidence>
<evidence type="ECO:0000313" key="16">
    <source>
        <dbReference type="Proteomes" id="UP000327044"/>
    </source>
</evidence>
<dbReference type="Gene3D" id="1.20.90.10">
    <property type="entry name" value="Phospholipase A2 domain"/>
    <property type="match status" value="1"/>
</dbReference>
<dbReference type="PANTHER" id="PTHR12253">
    <property type="entry name" value="RH14732P"/>
    <property type="match status" value="1"/>
</dbReference>
<keyword evidence="9" id="KW-0442">Lipid degradation</keyword>
<comment type="caution">
    <text evidence="15">The sequence shown here is derived from an EMBL/GenBank/DDBJ whole genome shotgun (WGS) entry which is preliminary data.</text>
</comment>
<keyword evidence="6" id="KW-0479">Metal-binding</keyword>
<evidence type="ECO:0000256" key="1">
    <source>
        <dbReference type="ARBA" id="ARBA00001913"/>
    </source>
</evidence>
<keyword evidence="8" id="KW-0106">Calcium</keyword>
<evidence type="ECO:0000256" key="4">
    <source>
        <dbReference type="ARBA" id="ARBA00021721"/>
    </source>
</evidence>
<evidence type="ECO:0000256" key="7">
    <source>
        <dbReference type="ARBA" id="ARBA00022801"/>
    </source>
</evidence>
<keyword evidence="5" id="KW-0964">Secreted</keyword>
<dbReference type="PROSITE" id="PS00118">
    <property type="entry name" value="PA2_HIS"/>
    <property type="match status" value="1"/>
</dbReference>
<feature type="chain" id="PRO_5024386125" description="Phospholipase A2" evidence="13">
    <location>
        <begin position="29"/>
        <end position="180"/>
    </location>
</feature>
<evidence type="ECO:0000256" key="10">
    <source>
        <dbReference type="ARBA" id="ARBA00023098"/>
    </source>
</evidence>
<accession>A0A5N4A5K5</accession>
<dbReference type="InterPro" id="IPR016090">
    <property type="entry name" value="PLA2-like_dom"/>
</dbReference>
<evidence type="ECO:0000256" key="3">
    <source>
        <dbReference type="ARBA" id="ARBA00013278"/>
    </source>
</evidence>
<comment type="subcellular location">
    <subcellularLocation>
        <location evidence="2">Secreted</location>
    </subcellularLocation>
</comment>
<evidence type="ECO:0000256" key="13">
    <source>
        <dbReference type="SAM" id="SignalP"/>
    </source>
</evidence>
<reference evidence="15 16" key="1">
    <citation type="journal article" date="2018" name="Elife">
        <title>Firefly genomes illuminate parallel origins of bioluminescence in beetles.</title>
        <authorList>
            <person name="Fallon T.R."/>
            <person name="Lower S.E."/>
            <person name="Chang C.H."/>
            <person name="Bessho-Uehara M."/>
            <person name="Martin G.J."/>
            <person name="Bewick A.J."/>
            <person name="Behringer M."/>
            <person name="Debat H.J."/>
            <person name="Wong I."/>
            <person name="Day J.C."/>
            <person name="Suvorov A."/>
            <person name="Silva C.J."/>
            <person name="Stanger-Hall K.F."/>
            <person name="Hall D.W."/>
            <person name="Schmitz R.J."/>
            <person name="Nelson D.R."/>
            <person name="Lewis S.M."/>
            <person name="Shigenobu S."/>
            <person name="Bybee S.M."/>
            <person name="Larracuente A.M."/>
            <person name="Oba Y."/>
            <person name="Weng J.K."/>
        </authorList>
    </citation>
    <scope>NUCLEOTIDE SEQUENCE [LARGE SCALE GENOMIC DNA]</scope>
    <source>
        <strain evidence="15">1611_PpyrPB1</strain>
        <tissue evidence="15">Whole body</tissue>
    </source>
</reference>
<dbReference type="EMBL" id="VVIM01000010">
    <property type="protein sequence ID" value="KAB0792605.1"/>
    <property type="molecule type" value="Genomic_DNA"/>
</dbReference>
<dbReference type="InParanoid" id="A0A5N4A5K5"/>
<dbReference type="Pfam" id="PF05826">
    <property type="entry name" value="Phospholip_A2_2"/>
    <property type="match status" value="1"/>
</dbReference>
<dbReference type="FunCoup" id="A0A5N4A5K5">
    <property type="interactions" value="73"/>
</dbReference>
<keyword evidence="13" id="KW-0732">Signal</keyword>
<evidence type="ECO:0000256" key="2">
    <source>
        <dbReference type="ARBA" id="ARBA00004613"/>
    </source>
</evidence>
<dbReference type="CDD" id="cd04704">
    <property type="entry name" value="PLA2_bee_venom_like"/>
    <property type="match status" value="1"/>
</dbReference>
<dbReference type="InterPro" id="IPR036444">
    <property type="entry name" value="PLipase_A2_dom_sf"/>
</dbReference>
<organism evidence="15 16">
    <name type="scientific">Photinus pyralis</name>
    <name type="common">Common eastern firefly</name>
    <name type="synonym">Lampyris pyralis</name>
    <dbReference type="NCBI Taxonomy" id="7054"/>
    <lineage>
        <taxon>Eukaryota</taxon>
        <taxon>Metazoa</taxon>
        <taxon>Ecdysozoa</taxon>
        <taxon>Arthropoda</taxon>
        <taxon>Hexapoda</taxon>
        <taxon>Insecta</taxon>
        <taxon>Pterygota</taxon>
        <taxon>Neoptera</taxon>
        <taxon>Endopterygota</taxon>
        <taxon>Coleoptera</taxon>
        <taxon>Polyphaga</taxon>
        <taxon>Elateriformia</taxon>
        <taxon>Elateroidea</taxon>
        <taxon>Lampyridae</taxon>
        <taxon>Lampyrinae</taxon>
        <taxon>Photinus</taxon>
    </lineage>
</organism>
<keyword evidence="7" id="KW-0378">Hydrolase</keyword>
<dbReference type="InterPro" id="IPR033113">
    <property type="entry name" value="PLA2_histidine"/>
</dbReference>
<dbReference type="GO" id="GO:0046872">
    <property type="term" value="F:metal ion binding"/>
    <property type="evidence" value="ECO:0007669"/>
    <property type="project" value="UniProtKB-KW"/>
</dbReference>
<dbReference type="GO" id="GO:0005576">
    <property type="term" value="C:extracellular region"/>
    <property type="evidence" value="ECO:0007669"/>
    <property type="project" value="UniProtKB-SubCell"/>
</dbReference>
<gene>
    <name evidence="15" type="ORF">PPYR_14564</name>
</gene>
<evidence type="ECO:0000256" key="8">
    <source>
        <dbReference type="ARBA" id="ARBA00022837"/>
    </source>
</evidence>
<evidence type="ECO:0000259" key="14">
    <source>
        <dbReference type="Pfam" id="PF05826"/>
    </source>
</evidence>
<name>A0A5N4A5K5_PHOPY</name>
<dbReference type="GO" id="GO:0004623">
    <property type="term" value="F:phospholipase A2 activity"/>
    <property type="evidence" value="ECO:0007669"/>
    <property type="project" value="UniProtKB-EC"/>
</dbReference>
<dbReference type="FunFam" id="1.20.90.10:FF:000002">
    <property type="entry name" value="Phospholipase A2 group III"/>
    <property type="match status" value="1"/>
</dbReference>
<proteinExistence type="predicted"/>
<comment type="cofactor">
    <cofactor evidence="1">
        <name>Ca(2+)</name>
        <dbReference type="ChEBI" id="CHEBI:29108"/>
    </cofactor>
</comment>
<protein>
    <recommendedName>
        <fullName evidence="4">Phospholipase A2</fullName>
        <ecNumber evidence="3">3.1.1.4</ecNumber>
    </recommendedName>
    <alternativeName>
        <fullName evidence="12">Phosphatidylcholine 2-acylhydrolase</fullName>
    </alternativeName>
</protein>
<sequence>MKSIALVTIVTLVLRFWASAMFLDNTRGRYETDTNDDGRLPNWFAIFPGTKWCGAGNISANNEDLGIAADTDKCCRTHDFCNDTIEAGGTRHNLTNDAFYTRLVCDCDYDFYDCLKNVSSKVSNNVGLIYFNILGTQCFREDYPIVACIKYEYTPRKKCVEYAYDTTQDKRYQWFDVPRY</sequence>
<evidence type="ECO:0000256" key="5">
    <source>
        <dbReference type="ARBA" id="ARBA00022525"/>
    </source>
</evidence>
<dbReference type="EC" id="3.1.1.4" evidence="3"/>
<dbReference type="GO" id="GO:0006644">
    <property type="term" value="P:phospholipid metabolic process"/>
    <property type="evidence" value="ECO:0007669"/>
    <property type="project" value="InterPro"/>
</dbReference>
<feature type="domain" description="Phospholipase A2-like central" evidence="14">
    <location>
        <begin position="46"/>
        <end position="141"/>
    </location>
</feature>
<keyword evidence="16" id="KW-1185">Reference proteome</keyword>
<dbReference type="Proteomes" id="UP000327044">
    <property type="component" value="Unassembled WGS sequence"/>
</dbReference>
<dbReference type="OrthoDB" id="10059604at2759"/>